<evidence type="ECO:0000313" key="3">
    <source>
        <dbReference type="Proteomes" id="UP000014821"/>
    </source>
</evidence>
<feature type="region of interest" description="Disordered" evidence="1">
    <location>
        <begin position="417"/>
        <end position="466"/>
    </location>
</feature>
<keyword evidence="3" id="KW-1185">Reference proteome</keyword>
<reference evidence="2" key="1">
    <citation type="submission" date="2013-04" db="EMBL/GenBank/DDBJ databases">
        <title>Genome sequence of Chlamydia psittaci 10_881_SC42.</title>
        <authorList>
            <person name="Huot-Creasy H."/>
            <person name="McCracken C.L."/>
            <person name="Humphries M."/>
            <person name="Sachse K."/>
            <person name="Laroucau K."/>
            <person name="Bavoil P."/>
            <person name="Myers G.S."/>
        </authorList>
    </citation>
    <scope>NUCLEOTIDE SEQUENCE [LARGE SCALE GENOMIC DNA]</scope>
    <source>
        <strain evidence="2">10_881_SC42</strain>
    </source>
</reference>
<feature type="compositionally biased region" description="Low complexity" evidence="1">
    <location>
        <begin position="374"/>
        <end position="385"/>
    </location>
</feature>
<evidence type="ECO:0000313" key="2">
    <source>
        <dbReference type="EMBL" id="EPP38199.1"/>
    </source>
</evidence>
<dbReference type="RefSeq" id="WP_020359221.1">
    <property type="nucleotide sequence ID" value="NZ_KE360587.1"/>
</dbReference>
<evidence type="ECO:0000256" key="1">
    <source>
        <dbReference type="SAM" id="MobiDB-lite"/>
    </source>
</evidence>
<dbReference type="Proteomes" id="UP000014821">
    <property type="component" value="Unassembled WGS sequence"/>
</dbReference>
<organism evidence="2 3">
    <name type="scientific">Chlamydia avium</name>
    <dbReference type="NCBI Taxonomy" id="1457141"/>
    <lineage>
        <taxon>Bacteria</taxon>
        <taxon>Pseudomonadati</taxon>
        <taxon>Chlamydiota</taxon>
        <taxon>Chlamydiia</taxon>
        <taxon>Chlamydiales</taxon>
        <taxon>Chlamydiaceae</taxon>
        <taxon>Chlamydia/Chlamydophila group</taxon>
        <taxon>Chlamydia</taxon>
    </lineage>
</organism>
<dbReference type="EMBL" id="ATND01000002">
    <property type="protein sequence ID" value="EPP38199.1"/>
    <property type="molecule type" value="Genomic_DNA"/>
</dbReference>
<proteinExistence type="predicted"/>
<feature type="compositionally biased region" description="Gly residues" evidence="1">
    <location>
        <begin position="423"/>
        <end position="444"/>
    </location>
</feature>
<name>A0ABN0MRS7_9CHLA</name>
<gene>
    <name evidence="2" type="ORF">CP10881SC42_0524</name>
</gene>
<accession>A0ABN0MRS7</accession>
<protein>
    <submittedName>
        <fullName evidence="2">Uncharacterized protein</fullName>
    </submittedName>
</protein>
<feature type="region of interest" description="Disordered" evidence="1">
    <location>
        <begin position="356"/>
        <end position="385"/>
    </location>
</feature>
<feature type="compositionally biased region" description="Acidic residues" evidence="1">
    <location>
        <begin position="455"/>
        <end position="465"/>
    </location>
</feature>
<comment type="caution">
    <text evidence="2">The sequence shown here is derived from an EMBL/GenBank/DDBJ whole genome shotgun (WGS) entry which is preliminary data.</text>
</comment>
<sequence length="488" mass="52379">MCFPLPSCSCHYQQAQKEDRDPSSGSTPVVTSQLQLRSQNISFNIQRGDESVLEAMQKAGQLLSSFIDNQHTQQGARYCRDSCSPWCESHCPSWLSHCFQCLCACVINDNEGQMPHPDTAFLKELQERYGPVVAGVGIQTSGLDCGGVLLGRNLTNQERDHLEQCCKTAQTQIQEFFSKHLQKELFEIGDSQGSLPKIGGEETKAVRMGFHSVQKQTPTHVWITTGHSAIAPALMQPVNWKKLKCQLKGILCRNAITGRNQYVGKDASSITNILKNAFYFLLLGSPCFQHQVGEGNYGLTVTKSTFLKFLLCSLLALRLVPVDEKGNPPEDTWQLLMQIINFINTKPSLRSRTTSITFTNEDGDGIDGPRIRKGSSSPKGSTSGGVIPKIIIKSTVGGGTGDAAGAILRGATGGAVGSATDGTTGGATEGATGGATEGATGGATEGATGRVSQAEESDDEEEEWFDPNSQRVLVKQAGKANTIALGFI</sequence>